<dbReference type="Pfam" id="PF00149">
    <property type="entry name" value="Metallophos"/>
    <property type="match status" value="1"/>
</dbReference>
<dbReference type="InterPro" id="IPR018391">
    <property type="entry name" value="PQQ_b-propeller_rpt"/>
</dbReference>
<comment type="caution">
    <text evidence="4">The sequence shown here is derived from an EMBL/GenBank/DDBJ whole genome shotgun (WGS) entry which is preliminary data.</text>
</comment>
<sequence>MMKKVLLSAVLALTAWVAVCGQEFESQVITDKPACSFSFAVFADPHISIENEKSAADLRSVVNDVNNNPGIAFVVVVGDVSDKGDYESLMHAKNILNGLNCRYYVIPGNHDMRWSMTGGEDFRRVFGDDKFRLQFNGYLFLGINTAASLWRNDGHVAVQDIEWMRRQLKNIGRKSPVYIFAHHPLKTGDVDNWFDLTDVVRRHNVQAFIGGHYHRNMIGNYDGITGVINRSVQRDEEGKTAYTMYEICGDSLYVSDKRVGYVPQYWSILKIEDKLYVEGDEKLFPRPDYSCNAAYKGVKERWKRNVGYAIYGSPATDGTNVYFGDDKGVLHAYSLDKGKEMWSVKTGGRICGGVTEKEGRILFGSGDGNVYCVDNKGEVLWRANAGGPVMSRPAVKGDTVFAGGGEGRMMALSLKDGAVLWRYDEADGVAVGAGYTDEGNALFYIKNEKGELVYYLLDGNDGSFVERLDEEKKEEIYANAKSYTVRNEEGKTVSYDDVDWSPWISVETKARLRRGLPVVSGTDDGGVMCIGMDCVKWMYKICNTEVNNPVQVSETDYIVTDADGNVRRLSVKM</sequence>
<dbReference type="InterPro" id="IPR004843">
    <property type="entry name" value="Calcineurin-like_PHP"/>
</dbReference>
<dbReference type="InterPro" id="IPR015943">
    <property type="entry name" value="WD40/YVTN_repeat-like_dom_sf"/>
</dbReference>
<evidence type="ECO:0000256" key="1">
    <source>
        <dbReference type="SAM" id="SignalP"/>
    </source>
</evidence>
<dbReference type="SUPFAM" id="SSF56300">
    <property type="entry name" value="Metallo-dependent phosphatases"/>
    <property type="match status" value="1"/>
</dbReference>
<reference evidence="4" key="1">
    <citation type="submission" date="2020-10" db="EMBL/GenBank/DDBJ databases">
        <authorList>
            <person name="Gilroy R."/>
        </authorList>
    </citation>
    <scope>NUCLEOTIDE SEQUENCE</scope>
    <source>
        <strain evidence="4">3924</strain>
    </source>
</reference>
<feature type="domain" description="Pyrrolo-quinoline quinone repeat" evidence="3">
    <location>
        <begin position="327"/>
        <end position="453"/>
    </location>
</feature>
<dbReference type="Proteomes" id="UP000712007">
    <property type="component" value="Unassembled WGS sequence"/>
</dbReference>
<dbReference type="InterPro" id="IPR051918">
    <property type="entry name" value="STPP_CPPED1"/>
</dbReference>
<keyword evidence="1" id="KW-0732">Signal</keyword>
<evidence type="ECO:0000313" key="5">
    <source>
        <dbReference type="Proteomes" id="UP000712007"/>
    </source>
</evidence>
<dbReference type="SMART" id="SM00564">
    <property type="entry name" value="PQQ"/>
    <property type="match status" value="3"/>
</dbReference>
<dbReference type="PANTHER" id="PTHR43143:SF1">
    <property type="entry name" value="SERINE_THREONINE-PROTEIN PHOSPHATASE CPPED1"/>
    <property type="match status" value="1"/>
</dbReference>
<dbReference type="Gene3D" id="2.130.10.10">
    <property type="entry name" value="YVTN repeat-like/Quinoprotein amine dehydrogenase"/>
    <property type="match status" value="1"/>
</dbReference>
<dbReference type="InterPro" id="IPR011047">
    <property type="entry name" value="Quinoprotein_ADH-like_sf"/>
</dbReference>
<proteinExistence type="predicted"/>
<gene>
    <name evidence="4" type="ORF">IAC51_01095</name>
</gene>
<dbReference type="InterPro" id="IPR029052">
    <property type="entry name" value="Metallo-depent_PP-like"/>
</dbReference>
<evidence type="ECO:0000259" key="2">
    <source>
        <dbReference type="Pfam" id="PF00149"/>
    </source>
</evidence>
<dbReference type="GO" id="GO:0016787">
    <property type="term" value="F:hydrolase activity"/>
    <property type="evidence" value="ECO:0007669"/>
    <property type="project" value="InterPro"/>
</dbReference>
<dbReference type="SUPFAM" id="SSF50998">
    <property type="entry name" value="Quinoprotein alcohol dehydrogenase-like"/>
    <property type="match status" value="1"/>
</dbReference>
<dbReference type="Pfam" id="PF13360">
    <property type="entry name" value="PQQ_2"/>
    <property type="match status" value="1"/>
</dbReference>
<name>A0A940IDG9_9BACT</name>
<feature type="signal peptide" evidence="1">
    <location>
        <begin position="1"/>
        <end position="20"/>
    </location>
</feature>
<dbReference type="Gene3D" id="3.60.21.10">
    <property type="match status" value="1"/>
</dbReference>
<protein>
    <submittedName>
        <fullName evidence="4">PQQ-binding-like beta-propeller repeat protein</fullName>
    </submittedName>
</protein>
<dbReference type="EMBL" id="JADIMV010000021">
    <property type="protein sequence ID" value="MBO8439228.1"/>
    <property type="molecule type" value="Genomic_DNA"/>
</dbReference>
<reference evidence="4" key="2">
    <citation type="journal article" date="2021" name="PeerJ">
        <title>Extensive microbial diversity within the chicken gut microbiome revealed by metagenomics and culture.</title>
        <authorList>
            <person name="Gilroy R."/>
            <person name="Ravi A."/>
            <person name="Getino M."/>
            <person name="Pursley I."/>
            <person name="Horton D.L."/>
            <person name="Alikhan N.F."/>
            <person name="Baker D."/>
            <person name="Gharbi K."/>
            <person name="Hall N."/>
            <person name="Watson M."/>
            <person name="Adriaenssens E.M."/>
            <person name="Foster-Nyarko E."/>
            <person name="Jarju S."/>
            <person name="Secka A."/>
            <person name="Antonio M."/>
            <person name="Oren A."/>
            <person name="Chaudhuri R.R."/>
            <person name="La Ragione R."/>
            <person name="Hildebrand F."/>
            <person name="Pallen M.J."/>
        </authorList>
    </citation>
    <scope>NUCLEOTIDE SEQUENCE</scope>
    <source>
        <strain evidence="4">3924</strain>
    </source>
</reference>
<accession>A0A940IDG9</accession>
<organism evidence="4 5">
    <name type="scientific">Candidatus Aphodosoma intestinipullorum</name>
    <dbReference type="NCBI Taxonomy" id="2840674"/>
    <lineage>
        <taxon>Bacteria</taxon>
        <taxon>Pseudomonadati</taxon>
        <taxon>Bacteroidota</taxon>
        <taxon>Bacteroidia</taxon>
        <taxon>Bacteroidales</taxon>
        <taxon>Candidatus Aphodosoma</taxon>
    </lineage>
</organism>
<feature type="chain" id="PRO_5037442292" evidence="1">
    <location>
        <begin position="21"/>
        <end position="573"/>
    </location>
</feature>
<dbReference type="InterPro" id="IPR002372">
    <property type="entry name" value="PQQ_rpt_dom"/>
</dbReference>
<evidence type="ECO:0000313" key="4">
    <source>
        <dbReference type="EMBL" id="MBO8439228.1"/>
    </source>
</evidence>
<evidence type="ECO:0000259" key="3">
    <source>
        <dbReference type="Pfam" id="PF13360"/>
    </source>
</evidence>
<dbReference type="AlphaFoldDB" id="A0A940IDG9"/>
<dbReference type="PANTHER" id="PTHR43143">
    <property type="entry name" value="METALLOPHOSPHOESTERASE, CALCINEURIN SUPERFAMILY"/>
    <property type="match status" value="1"/>
</dbReference>
<feature type="domain" description="Calcineurin-like phosphoesterase" evidence="2">
    <location>
        <begin position="38"/>
        <end position="215"/>
    </location>
</feature>